<proteinExistence type="inferred from homology"/>
<evidence type="ECO:0000256" key="1">
    <source>
        <dbReference type="ARBA" id="ARBA00001933"/>
    </source>
</evidence>
<comment type="caution">
    <text evidence="5">The sequence shown here is derived from an EMBL/GenBank/DDBJ whole genome shotgun (WGS) entry which is preliminary data.</text>
</comment>
<dbReference type="GO" id="GO:0005829">
    <property type="term" value="C:cytosol"/>
    <property type="evidence" value="ECO:0007669"/>
    <property type="project" value="TreeGrafter"/>
</dbReference>
<dbReference type="InterPro" id="IPR015424">
    <property type="entry name" value="PyrdxlP-dep_Trfase"/>
</dbReference>
<dbReference type="InterPro" id="IPR005814">
    <property type="entry name" value="Aminotrans_3"/>
</dbReference>
<dbReference type="GO" id="GO:0008483">
    <property type="term" value="F:transaminase activity"/>
    <property type="evidence" value="ECO:0007669"/>
    <property type="project" value="InterPro"/>
</dbReference>
<dbReference type="AlphaFoldDB" id="A0A4R1R950"/>
<dbReference type="Gene3D" id="3.40.640.10">
    <property type="entry name" value="Type I PLP-dependent aspartate aminotransferase-like (Major domain)"/>
    <property type="match status" value="1"/>
</dbReference>
<sequence length="450" mass="49741">MATVDDQRFSDEVYRSDREHVLHSWSVQSRLKPMVVNEARGIYFWDSGGKRYLDLASQLVNSNIGHQHPKVVQAIKDQADKLCYIAPSIATETRSALAKLLSTVTPPRINHFFFTNGGADANENAIKIARLATGRQKIISRYRSYHGSTYGAITLTGDPRRPPVEPGIPGVIKVYDPYCYRCTFGQEYGSCRIECAKHVEETILYENPKTVAAILIESITGSNGVFIPPREYLVMLREICDTYHILLIADEVMSGFGRTGEWFAINAFGVEPDIMTMAKGINSGYVPLGAVGISDAIATAIADQYLYCGLTYSGHPLACAAAIATIEAYQEEELIANARAMGGVTRGSMEDLKRKHPCVGDVRNQGLFGCIELVKDRASREPIVPWNGSGEVMAAVERTLLAEGVFMYLRWNYMFFAPPIIINEAQLNEAFRAIDRALTVADGYLQRAAS</sequence>
<dbReference type="InterPro" id="IPR015422">
    <property type="entry name" value="PyrdxlP-dep_Trfase_small"/>
</dbReference>
<comment type="cofactor">
    <cofactor evidence="1">
        <name>pyridoxal 5'-phosphate</name>
        <dbReference type="ChEBI" id="CHEBI:597326"/>
    </cofactor>
</comment>
<dbReference type="CDD" id="cd00610">
    <property type="entry name" value="OAT_like"/>
    <property type="match status" value="1"/>
</dbReference>
<keyword evidence="3 4" id="KW-0663">Pyridoxal phosphate</keyword>
<dbReference type="InterPro" id="IPR049704">
    <property type="entry name" value="Aminotrans_3_PPA_site"/>
</dbReference>
<dbReference type="FunFam" id="3.40.640.10:FF:000004">
    <property type="entry name" value="Acetylornithine aminotransferase"/>
    <property type="match status" value="1"/>
</dbReference>
<organism evidence="5 6">
    <name type="scientific">Hydrogenispora ethanolica</name>
    <dbReference type="NCBI Taxonomy" id="1082276"/>
    <lineage>
        <taxon>Bacteria</taxon>
        <taxon>Bacillati</taxon>
        <taxon>Bacillota</taxon>
        <taxon>Hydrogenispora</taxon>
    </lineage>
</organism>
<protein>
    <submittedName>
        <fullName evidence="5">Taurine--2-oxoglutarate transaminase</fullName>
    </submittedName>
</protein>
<dbReference type="OrthoDB" id="9801052at2"/>
<dbReference type="EMBL" id="SLUN01000027">
    <property type="protein sequence ID" value="TCL62158.1"/>
    <property type="molecule type" value="Genomic_DNA"/>
</dbReference>
<evidence type="ECO:0000256" key="3">
    <source>
        <dbReference type="ARBA" id="ARBA00022898"/>
    </source>
</evidence>
<evidence type="ECO:0000256" key="4">
    <source>
        <dbReference type="RuleBase" id="RU003560"/>
    </source>
</evidence>
<evidence type="ECO:0000313" key="6">
    <source>
        <dbReference type="Proteomes" id="UP000295008"/>
    </source>
</evidence>
<comment type="similarity">
    <text evidence="2 4">Belongs to the class-III pyridoxal-phosphate-dependent aminotransferase family.</text>
</comment>
<dbReference type="SUPFAM" id="SSF53383">
    <property type="entry name" value="PLP-dependent transferases"/>
    <property type="match status" value="1"/>
</dbReference>
<gene>
    <name evidence="5" type="ORF">EDC14_10278</name>
</gene>
<dbReference type="PANTHER" id="PTHR43094">
    <property type="entry name" value="AMINOTRANSFERASE"/>
    <property type="match status" value="1"/>
</dbReference>
<name>A0A4R1R950_HYDET</name>
<reference evidence="5 6" key="1">
    <citation type="submission" date="2019-03" db="EMBL/GenBank/DDBJ databases">
        <title>Genomic Encyclopedia of Type Strains, Phase IV (KMG-IV): sequencing the most valuable type-strain genomes for metagenomic binning, comparative biology and taxonomic classification.</title>
        <authorList>
            <person name="Goeker M."/>
        </authorList>
    </citation>
    <scope>NUCLEOTIDE SEQUENCE [LARGE SCALE GENOMIC DNA]</scope>
    <source>
        <strain evidence="5 6">LX-B</strain>
    </source>
</reference>
<dbReference type="PROSITE" id="PS00600">
    <property type="entry name" value="AA_TRANSFER_CLASS_3"/>
    <property type="match status" value="1"/>
</dbReference>
<dbReference type="Gene3D" id="3.90.1150.10">
    <property type="entry name" value="Aspartate Aminotransferase, domain 1"/>
    <property type="match status" value="1"/>
</dbReference>
<evidence type="ECO:0000313" key="5">
    <source>
        <dbReference type="EMBL" id="TCL62158.1"/>
    </source>
</evidence>
<accession>A0A4R1R950</accession>
<evidence type="ECO:0000256" key="2">
    <source>
        <dbReference type="ARBA" id="ARBA00008954"/>
    </source>
</evidence>
<dbReference type="GO" id="GO:0030170">
    <property type="term" value="F:pyridoxal phosphate binding"/>
    <property type="evidence" value="ECO:0007669"/>
    <property type="project" value="InterPro"/>
</dbReference>
<dbReference type="InterPro" id="IPR015421">
    <property type="entry name" value="PyrdxlP-dep_Trfase_major"/>
</dbReference>
<dbReference type="Pfam" id="PF00202">
    <property type="entry name" value="Aminotran_3"/>
    <property type="match status" value="1"/>
</dbReference>
<dbReference type="Proteomes" id="UP000295008">
    <property type="component" value="Unassembled WGS sequence"/>
</dbReference>
<keyword evidence="6" id="KW-1185">Reference proteome</keyword>
<dbReference type="NCBIfam" id="NF004718">
    <property type="entry name" value="PRK06062.1"/>
    <property type="match status" value="1"/>
</dbReference>
<dbReference type="RefSeq" id="WP_132015832.1">
    <property type="nucleotide sequence ID" value="NZ_SLUN01000027.1"/>
</dbReference>
<dbReference type="PANTHER" id="PTHR43094:SF1">
    <property type="entry name" value="AMINOTRANSFERASE CLASS-III"/>
    <property type="match status" value="1"/>
</dbReference>